<sequence>MKASNNAENPGDPPPLIGSGFGLYCNGAGGGFRPFTISFFLFLQSKVTNATPHHALDPRPLRLAEWDTNHRAGFFMSRR</sequence>
<accession>A0A1R3K009</accession>
<dbReference type="EMBL" id="AWUE01014941">
    <property type="protein sequence ID" value="OMP00386.1"/>
    <property type="molecule type" value="Genomic_DNA"/>
</dbReference>
<evidence type="ECO:0000313" key="1">
    <source>
        <dbReference type="EMBL" id="OMP00386.1"/>
    </source>
</evidence>
<reference evidence="2" key="1">
    <citation type="submission" date="2013-09" db="EMBL/GenBank/DDBJ databases">
        <title>Corchorus olitorius genome sequencing.</title>
        <authorList>
            <person name="Alam M."/>
            <person name="Haque M.S."/>
            <person name="Islam M.S."/>
            <person name="Emdad E.M."/>
            <person name="Islam M.M."/>
            <person name="Ahmed B."/>
            <person name="Halim A."/>
            <person name="Hossen Q.M.M."/>
            <person name="Hossain M.Z."/>
            <person name="Ahmed R."/>
            <person name="Khan M.M."/>
            <person name="Islam R."/>
            <person name="Rashid M.M."/>
            <person name="Khan S.A."/>
            <person name="Rahman M.S."/>
            <person name="Alam M."/>
            <person name="Yahiya A.S."/>
            <person name="Khan M.S."/>
            <person name="Azam M.S."/>
            <person name="Haque T."/>
            <person name="Lashkar M.Z.H."/>
            <person name="Akhand A.I."/>
            <person name="Morshed G."/>
            <person name="Roy S."/>
            <person name="Uddin K.S."/>
            <person name="Rabeya T."/>
            <person name="Hossain A.S."/>
            <person name="Chowdhury A."/>
            <person name="Snigdha A.R."/>
            <person name="Mortoza M.S."/>
            <person name="Matin S.A."/>
            <person name="Hoque S.M.E."/>
            <person name="Islam M.K."/>
            <person name="Roy D.K."/>
            <person name="Haider R."/>
            <person name="Moosa M.M."/>
            <person name="Elias S.M."/>
            <person name="Hasan A.M."/>
            <person name="Jahan S."/>
            <person name="Shafiuddin M."/>
            <person name="Mahmood N."/>
            <person name="Shommy N.S."/>
        </authorList>
    </citation>
    <scope>NUCLEOTIDE SEQUENCE [LARGE SCALE GENOMIC DNA]</scope>
    <source>
        <strain evidence="2">cv. O-4</strain>
    </source>
</reference>
<protein>
    <submittedName>
        <fullName evidence="1">Uncharacterized protein</fullName>
    </submittedName>
</protein>
<name>A0A1R3K009_9ROSI</name>
<organism evidence="1 2">
    <name type="scientific">Corchorus olitorius</name>
    <dbReference type="NCBI Taxonomy" id="93759"/>
    <lineage>
        <taxon>Eukaryota</taxon>
        <taxon>Viridiplantae</taxon>
        <taxon>Streptophyta</taxon>
        <taxon>Embryophyta</taxon>
        <taxon>Tracheophyta</taxon>
        <taxon>Spermatophyta</taxon>
        <taxon>Magnoliopsida</taxon>
        <taxon>eudicotyledons</taxon>
        <taxon>Gunneridae</taxon>
        <taxon>Pentapetalae</taxon>
        <taxon>rosids</taxon>
        <taxon>malvids</taxon>
        <taxon>Malvales</taxon>
        <taxon>Malvaceae</taxon>
        <taxon>Grewioideae</taxon>
        <taxon>Apeibeae</taxon>
        <taxon>Corchorus</taxon>
    </lineage>
</organism>
<keyword evidence="2" id="KW-1185">Reference proteome</keyword>
<proteinExistence type="predicted"/>
<gene>
    <name evidence="1" type="ORF">COLO4_12745</name>
</gene>
<evidence type="ECO:0000313" key="2">
    <source>
        <dbReference type="Proteomes" id="UP000187203"/>
    </source>
</evidence>
<comment type="caution">
    <text evidence="1">The sequence shown here is derived from an EMBL/GenBank/DDBJ whole genome shotgun (WGS) entry which is preliminary data.</text>
</comment>
<dbReference type="AlphaFoldDB" id="A0A1R3K009"/>
<dbReference type="Proteomes" id="UP000187203">
    <property type="component" value="Unassembled WGS sequence"/>
</dbReference>